<proteinExistence type="predicted"/>
<evidence type="ECO:0000313" key="2">
    <source>
        <dbReference type="EMBL" id="ALX49256.1"/>
    </source>
</evidence>
<protein>
    <recommendedName>
        <fullName evidence="4">Cytochrome-c oxidase</fullName>
    </recommendedName>
</protein>
<evidence type="ECO:0008006" key="4">
    <source>
        <dbReference type="Google" id="ProtNLM"/>
    </source>
</evidence>
<feature type="transmembrane region" description="Helical" evidence="1">
    <location>
        <begin position="84"/>
        <end position="103"/>
    </location>
</feature>
<feature type="transmembrane region" description="Helical" evidence="1">
    <location>
        <begin position="115"/>
        <end position="137"/>
    </location>
</feature>
<keyword evidence="1" id="KW-1133">Transmembrane helix</keyword>
<dbReference type="AlphaFoldDB" id="A0A0U4DV53"/>
<name>A0A0U4DV53_9BACI</name>
<keyword evidence="3" id="KW-1185">Reference proteome</keyword>
<feature type="transmembrane region" description="Helical" evidence="1">
    <location>
        <begin position="52"/>
        <end position="72"/>
    </location>
</feature>
<evidence type="ECO:0000313" key="3">
    <source>
        <dbReference type="Proteomes" id="UP000050331"/>
    </source>
</evidence>
<dbReference type="STRING" id="1472767.AOX59_12065"/>
<evidence type="ECO:0000256" key="1">
    <source>
        <dbReference type="SAM" id="Phobius"/>
    </source>
</evidence>
<keyword evidence="1" id="KW-0472">Membrane</keyword>
<accession>A0A0U4DV53</accession>
<organism evidence="2 3">
    <name type="scientific">Lentibacillus amyloliquefaciens</name>
    <dbReference type="NCBI Taxonomy" id="1472767"/>
    <lineage>
        <taxon>Bacteria</taxon>
        <taxon>Bacillati</taxon>
        <taxon>Bacillota</taxon>
        <taxon>Bacilli</taxon>
        <taxon>Bacillales</taxon>
        <taxon>Bacillaceae</taxon>
        <taxon>Lentibacillus</taxon>
    </lineage>
</organism>
<gene>
    <name evidence="2" type="ORF">AOX59_12065</name>
</gene>
<keyword evidence="1" id="KW-0812">Transmembrane</keyword>
<feature type="transmembrane region" description="Helical" evidence="1">
    <location>
        <begin position="20"/>
        <end position="40"/>
    </location>
</feature>
<dbReference type="EMBL" id="CP013862">
    <property type="protein sequence ID" value="ALX49256.1"/>
    <property type="molecule type" value="Genomic_DNA"/>
</dbReference>
<dbReference type="Proteomes" id="UP000050331">
    <property type="component" value="Chromosome"/>
</dbReference>
<reference evidence="2 3" key="1">
    <citation type="submission" date="2016-01" db="EMBL/GenBank/DDBJ databases">
        <title>Complete genome sequence of strain Lentibacillus amyloliquefaciens LAM0015T isolated from saline sediment.</title>
        <authorList>
            <person name="Wang J.-L."/>
            <person name="He M.-X."/>
        </authorList>
    </citation>
    <scope>NUCLEOTIDE SEQUENCE [LARGE SCALE GENOMIC DNA]</scope>
    <source>
        <strain evidence="2 3">LAM0015</strain>
    </source>
</reference>
<dbReference type="KEGG" id="lao:AOX59_12065"/>
<sequence>MTVCLFNKRRELLLERHSKVLLRFSALFALLGAFIGSHMAGAGSLAFKTVHAHILVVGWLTLFAWAVYYKIFTPAKTIIATLHVYSAIIGSIGLTAGMWLYYIRPFGLADGLVTVFFIVGGSILLLSFALFAVLTFMRTEDGD</sequence>